<keyword evidence="1" id="KW-0812">Transmembrane</keyword>
<dbReference type="EMBL" id="AOFM01000006">
    <property type="protein sequence ID" value="EME74962.1"/>
    <property type="molecule type" value="Genomic_DNA"/>
</dbReference>
<gene>
    <name evidence="2" type="ORF">BSONL12_08222</name>
</gene>
<reference evidence="2 3" key="1">
    <citation type="journal article" date="2013" name="Genome Announc.">
        <title>Draft Whole-Genome Sequence of Bacillus sonorensis Strain L12, a Source of Nonribosomal Lipopeptides.</title>
        <authorList>
            <person name="Adimpong D.B."/>
            <person name="Sorensen K.I."/>
            <person name="Nielsen D.S."/>
            <person name="Thorsen L."/>
            <person name="Rasmussen T.B."/>
            <person name="Derkx P.M."/>
            <person name="Jespersen L."/>
        </authorList>
    </citation>
    <scope>NUCLEOTIDE SEQUENCE [LARGE SCALE GENOMIC DNA]</scope>
    <source>
        <strain evidence="2 3">L12</strain>
    </source>
</reference>
<proteinExistence type="predicted"/>
<dbReference type="Proteomes" id="UP000011907">
    <property type="component" value="Unassembled WGS sequence"/>
</dbReference>
<evidence type="ECO:0000313" key="3">
    <source>
        <dbReference type="Proteomes" id="UP000011907"/>
    </source>
</evidence>
<organism evidence="2 3">
    <name type="scientific">Bacillus sonorensis L12</name>
    <dbReference type="NCBI Taxonomy" id="1274524"/>
    <lineage>
        <taxon>Bacteria</taxon>
        <taxon>Bacillati</taxon>
        <taxon>Bacillota</taxon>
        <taxon>Bacilli</taxon>
        <taxon>Bacillales</taxon>
        <taxon>Bacillaceae</taxon>
        <taxon>Bacillus</taxon>
    </lineage>
</organism>
<dbReference type="AlphaFoldDB" id="M5PEU7"/>
<sequence>MKNKRLFILALIWLSVIAIGVQEMYATPFTTSFMIVVLITTVSSILKEALGGKSNG</sequence>
<dbReference type="GeneID" id="92854211"/>
<dbReference type="RefSeq" id="WP_006637648.1">
    <property type="nucleotide sequence ID" value="NZ_AOFM01000006.1"/>
</dbReference>
<keyword evidence="1" id="KW-1133">Transmembrane helix</keyword>
<keyword evidence="1" id="KW-0472">Membrane</keyword>
<name>M5PEU7_9BACI</name>
<protein>
    <submittedName>
        <fullName evidence="2">Uncharacterized protein</fullName>
    </submittedName>
</protein>
<comment type="caution">
    <text evidence="2">The sequence shown here is derived from an EMBL/GenBank/DDBJ whole genome shotgun (WGS) entry which is preliminary data.</text>
</comment>
<evidence type="ECO:0000313" key="2">
    <source>
        <dbReference type="EMBL" id="EME74962.1"/>
    </source>
</evidence>
<evidence type="ECO:0000256" key="1">
    <source>
        <dbReference type="SAM" id="Phobius"/>
    </source>
</evidence>
<dbReference type="PATRIC" id="fig|1274524.3.peg.1774"/>
<feature type="transmembrane region" description="Helical" evidence="1">
    <location>
        <begin position="28"/>
        <end position="46"/>
    </location>
</feature>
<accession>M5PEU7</accession>